<proteinExistence type="predicted"/>
<accession>A0A8J2XSV1</accession>
<dbReference type="PROSITE" id="PS50110">
    <property type="entry name" value="RESPONSE_REGULATORY"/>
    <property type="match status" value="1"/>
</dbReference>
<keyword evidence="4" id="KW-0238">DNA-binding</keyword>
<dbReference type="PROSITE" id="PS50930">
    <property type="entry name" value="HTH_LYTTR"/>
    <property type="match status" value="1"/>
</dbReference>
<dbReference type="PANTHER" id="PTHR37299">
    <property type="entry name" value="TRANSCRIPTIONAL REGULATOR-RELATED"/>
    <property type="match status" value="1"/>
</dbReference>
<feature type="domain" description="HTH LytTR-type" evidence="3">
    <location>
        <begin position="134"/>
        <end position="232"/>
    </location>
</feature>
<dbReference type="SUPFAM" id="SSF52172">
    <property type="entry name" value="CheY-like"/>
    <property type="match status" value="1"/>
</dbReference>
<dbReference type="Gene3D" id="2.40.50.1020">
    <property type="entry name" value="LytTr DNA-binding domain"/>
    <property type="match status" value="1"/>
</dbReference>
<reference evidence="4" key="1">
    <citation type="journal article" date="2014" name="Int. J. Syst. Evol. Microbiol.">
        <title>Complete genome sequence of Corynebacterium casei LMG S-19264T (=DSM 44701T), isolated from a smear-ripened cheese.</title>
        <authorList>
            <consortium name="US DOE Joint Genome Institute (JGI-PGF)"/>
            <person name="Walter F."/>
            <person name="Albersmeier A."/>
            <person name="Kalinowski J."/>
            <person name="Ruckert C."/>
        </authorList>
    </citation>
    <scope>NUCLEOTIDE SEQUENCE</scope>
    <source>
        <strain evidence="4">CGMCC 1.15448</strain>
    </source>
</reference>
<dbReference type="InterPro" id="IPR046947">
    <property type="entry name" value="LytR-like"/>
</dbReference>
<dbReference type="EMBL" id="BMJC01000002">
    <property type="protein sequence ID" value="GGA98840.1"/>
    <property type="molecule type" value="Genomic_DNA"/>
</dbReference>
<keyword evidence="5" id="KW-1185">Reference proteome</keyword>
<evidence type="ECO:0000259" key="3">
    <source>
        <dbReference type="PROSITE" id="PS50930"/>
    </source>
</evidence>
<gene>
    <name evidence="4" type="ORF">GCM10011511_22700</name>
</gene>
<organism evidence="4 5">
    <name type="scientific">Puia dinghuensis</name>
    <dbReference type="NCBI Taxonomy" id="1792502"/>
    <lineage>
        <taxon>Bacteria</taxon>
        <taxon>Pseudomonadati</taxon>
        <taxon>Bacteroidota</taxon>
        <taxon>Chitinophagia</taxon>
        <taxon>Chitinophagales</taxon>
        <taxon>Chitinophagaceae</taxon>
        <taxon>Puia</taxon>
    </lineage>
</organism>
<dbReference type="AlphaFoldDB" id="A0A8J2XSV1"/>
<dbReference type="Gene3D" id="3.40.50.2300">
    <property type="match status" value="1"/>
</dbReference>
<dbReference type="SMART" id="SM00448">
    <property type="entry name" value="REC"/>
    <property type="match status" value="1"/>
</dbReference>
<protein>
    <submittedName>
        <fullName evidence="4">DNA-binding response regulator</fullName>
    </submittedName>
</protein>
<dbReference type="Proteomes" id="UP000607559">
    <property type="component" value="Unassembled WGS sequence"/>
</dbReference>
<dbReference type="GO" id="GO:0003677">
    <property type="term" value="F:DNA binding"/>
    <property type="evidence" value="ECO:0007669"/>
    <property type="project" value="UniProtKB-KW"/>
</dbReference>
<evidence type="ECO:0000256" key="1">
    <source>
        <dbReference type="PROSITE-ProRule" id="PRU00169"/>
    </source>
</evidence>
<dbReference type="PANTHER" id="PTHR37299:SF1">
    <property type="entry name" value="STAGE 0 SPORULATION PROTEIN A HOMOLOG"/>
    <property type="match status" value="1"/>
</dbReference>
<evidence type="ECO:0000313" key="5">
    <source>
        <dbReference type="Proteomes" id="UP000607559"/>
    </source>
</evidence>
<keyword evidence="1" id="KW-0597">Phosphoprotein</keyword>
<feature type="domain" description="Response regulatory" evidence="2">
    <location>
        <begin position="5"/>
        <end position="116"/>
    </location>
</feature>
<dbReference type="GO" id="GO:0000156">
    <property type="term" value="F:phosphorelay response regulator activity"/>
    <property type="evidence" value="ECO:0007669"/>
    <property type="project" value="InterPro"/>
</dbReference>
<dbReference type="InterPro" id="IPR001789">
    <property type="entry name" value="Sig_transdc_resp-reg_receiver"/>
</dbReference>
<evidence type="ECO:0000259" key="2">
    <source>
        <dbReference type="PROSITE" id="PS50110"/>
    </source>
</evidence>
<dbReference type="InterPro" id="IPR007492">
    <property type="entry name" value="LytTR_DNA-bd_dom"/>
</dbReference>
<reference evidence="4" key="2">
    <citation type="submission" date="2020-09" db="EMBL/GenBank/DDBJ databases">
        <authorList>
            <person name="Sun Q."/>
            <person name="Zhou Y."/>
        </authorList>
    </citation>
    <scope>NUCLEOTIDE SEQUENCE</scope>
    <source>
        <strain evidence="4">CGMCC 1.15448</strain>
    </source>
</reference>
<evidence type="ECO:0000313" key="4">
    <source>
        <dbReference type="EMBL" id="GGA98840.1"/>
    </source>
</evidence>
<dbReference type="Pfam" id="PF04397">
    <property type="entry name" value="LytTR"/>
    <property type="match status" value="1"/>
</dbReference>
<comment type="caution">
    <text evidence="4">The sequence shown here is derived from an EMBL/GenBank/DDBJ whole genome shotgun (WGS) entry which is preliminary data.</text>
</comment>
<sequence length="232" mass="26172">MIMLKAIAIDDEPIALDVVKALAGKIGFLEIVGFYTDAFEALKRLQQEKIDLIFLDIKMPDISGIELLRSIPHPPMVIFTTAYSEHAVQSFELDAIDYLLKPFSQSRFLKACNKAYELFELKRQHGAPAAVDYIFVKSGYGQVRIRLDDILYVQSTGNYIQFVLREDKILSRLTMSEAEALLPQPAFIRMHRSYLVASGKVDRVERESLFIGDHELPIGAGYAREVSKITGA</sequence>
<dbReference type="InterPro" id="IPR011006">
    <property type="entry name" value="CheY-like_superfamily"/>
</dbReference>
<dbReference type="Pfam" id="PF00072">
    <property type="entry name" value="Response_reg"/>
    <property type="match status" value="1"/>
</dbReference>
<feature type="modified residue" description="4-aspartylphosphate" evidence="1">
    <location>
        <position position="56"/>
    </location>
</feature>
<name>A0A8J2XSV1_9BACT</name>
<dbReference type="SMART" id="SM00850">
    <property type="entry name" value="LytTR"/>
    <property type="match status" value="1"/>
</dbReference>